<protein>
    <submittedName>
        <fullName evidence="2">Uncharacterized protein</fullName>
    </submittedName>
</protein>
<comment type="caution">
    <text evidence="2">The sequence shown here is derived from an EMBL/GenBank/DDBJ whole genome shotgun (WGS) entry which is preliminary data.</text>
</comment>
<reference evidence="2 3" key="1">
    <citation type="submission" date="2019-05" db="EMBL/GenBank/DDBJ databases">
        <title>Another draft genome of Portunus trituberculatus and its Hox gene families provides insights of decapod evolution.</title>
        <authorList>
            <person name="Jeong J.-H."/>
            <person name="Song I."/>
            <person name="Kim S."/>
            <person name="Choi T."/>
            <person name="Kim D."/>
            <person name="Ryu S."/>
            <person name="Kim W."/>
        </authorList>
    </citation>
    <scope>NUCLEOTIDE SEQUENCE [LARGE SCALE GENOMIC DNA]</scope>
    <source>
        <tissue evidence="2">Muscle</tissue>
    </source>
</reference>
<evidence type="ECO:0000313" key="3">
    <source>
        <dbReference type="Proteomes" id="UP000324222"/>
    </source>
</evidence>
<evidence type="ECO:0000256" key="1">
    <source>
        <dbReference type="SAM" id="MobiDB-lite"/>
    </source>
</evidence>
<dbReference type="EMBL" id="VSRR010133000">
    <property type="protein sequence ID" value="MPD02762.1"/>
    <property type="molecule type" value="Genomic_DNA"/>
</dbReference>
<proteinExistence type="predicted"/>
<evidence type="ECO:0000313" key="2">
    <source>
        <dbReference type="EMBL" id="MPD02762.1"/>
    </source>
</evidence>
<name>A0A5B7JXM4_PORTR</name>
<dbReference type="AlphaFoldDB" id="A0A5B7JXM4"/>
<gene>
    <name evidence="2" type="ORF">E2C01_098365</name>
</gene>
<feature type="region of interest" description="Disordered" evidence="1">
    <location>
        <begin position="1"/>
        <end position="22"/>
    </location>
</feature>
<keyword evidence="3" id="KW-1185">Reference proteome</keyword>
<accession>A0A5B7JXM4</accession>
<dbReference type="Proteomes" id="UP000324222">
    <property type="component" value="Unassembled WGS sequence"/>
</dbReference>
<organism evidence="2 3">
    <name type="scientific">Portunus trituberculatus</name>
    <name type="common">Swimming crab</name>
    <name type="synonym">Neptunus trituberculatus</name>
    <dbReference type="NCBI Taxonomy" id="210409"/>
    <lineage>
        <taxon>Eukaryota</taxon>
        <taxon>Metazoa</taxon>
        <taxon>Ecdysozoa</taxon>
        <taxon>Arthropoda</taxon>
        <taxon>Crustacea</taxon>
        <taxon>Multicrustacea</taxon>
        <taxon>Malacostraca</taxon>
        <taxon>Eumalacostraca</taxon>
        <taxon>Eucarida</taxon>
        <taxon>Decapoda</taxon>
        <taxon>Pleocyemata</taxon>
        <taxon>Brachyura</taxon>
        <taxon>Eubrachyura</taxon>
        <taxon>Portunoidea</taxon>
        <taxon>Portunidae</taxon>
        <taxon>Portuninae</taxon>
        <taxon>Portunus</taxon>
    </lineage>
</organism>
<sequence>MGAHLVITPPNDGRSTGGSRFTSDRLCGLKDSVWTLKRQEGGSGGPYL</sequence>